<protein>
    <recommendedName>
        <fullName evidence="3">isochorismate synthase</fullName>
        <ecNumber evidence="3">5.4.4.2</ecNumber>
    </recommendedName>
    <alternativeName>
        <fullName evidence="5">Isochorismate mutase</fullName>
    </alternativeName>
</protein>
<dbReference type="RefSeq" id="WP_109060553.1">
    <property type="nucleotide sequence ID" value="NZ_QETA01000001.1"/>
</dbReference>
<feature type="domain" description="Chorismate-utilising enzyme C-terminal" evidence="6">
    <location>
        <begin position="123"/>
        <end position="379"/>
    </location>
</feature>
<accession>A0A2V1K223</accession>
<dbReference type="EC" id="5.4.4.2" evidence="3"/>
<comment type="caution">
    <text evidence="7">The sequence shown here is derived from an EMBL/GenBank/DDBJ whole genome shotgun (WGS) entry which is preliminary data.</text>
</comment>
<dbReference type="InterPro" id="IPR015890">
    <property type="entry name" value="Chorismate_C"/>
</dbReference>
<dbReference type="GO" id="GO:0008909">
    <property type="term" value="F:isochorismate synthase activity"/>
    <property type="evidence" value="ECO:0007669"/>
    <property type="project" value="UniProtKB-EC"/>
</dbReference>
<evidence type="ECO:0000256" key="4">
    <source>
        <dbReference type="ARBA" id="ARBA00023235"/>
    </source>
</evidence>
<dbReference type="InterPro" id="IPR004561">
    <property type="entry name" value="IsoChor_synthase"/>
</dbReference>
<sequence length="392" mass="41981">MTVACHAFYPEAASVADADLSRDLFFAAAGRWLLAQGGKAVPTQGGSLGERVRQALAATGDPDAVVVGAVPFDVRQPAQLWIPAHCQRGVLDEPTRLPFAAGHGGEVATMRAGTVRLMPEPAMFEALVQQALVRLEQENLRKLVLARMLSFDLDAPLDQAWLLEKLLAQHPQGHVFSVPLDAASGGGVLLGASPELLVRRQGRRITLNPLAGSAARQHEPAQDRSVAEALLRSDKDRREHAIVIEDIVRILQPYCRTLTVPDGPELLATDTLWHLSSVLEGELYDLDMTSLDLALALHPTPAVCGWPTAQAFAAIEDLEPFSRDFYAGFVGWCAASGDGEWAVTLRCGVCHPGQVRLYAGAGVVPGSVPAMERAETGVKFQTMLNGLGVTLS</sequence>
<name>A0A2V1K223_9BURK</name>
<evidence type="ECO:0000256" key="3">
    <source>
        <dbReference type="ARBA" id="ARBA00012824"/>
    </source>
</evidence>
<evidence type="ECO:0000313" key="8">
    <source>
        <dbReference type="Proteomes" id="UP000245212"/>
    </source>
</evidence>
<keyword evidence="4 7" id="KW-0413">Isomerase</keyword>
<comment type="similarity">
    <text evidence="2">Belongs to the isochorismate synthase family.</text>
</comment>
<dbReference type="Gene3D" id="3.60.120.10">
    <property type="entry name" value="Anthranilate synthase"/>
    <property type="match status" value="1"/>
</dbReference>
<dbReference type="InterPro" id="IPR005801">
    <property type="entry name" value="ADC_synthase"/>
</dbReference>
<dbReference type="Proteomes" id="UP000245212">
    <property type="component" value="Unassembled WGS sequence"/>
</dbReference>
<comment type="catalytic activity">
    <reaction evidence="1">
        <text>chorismate = isochorismate</text>
        <dbReference type="Rhea" id="RHEA:18985"/>
        <dbReference type="ChEBI" id="CHEBI:29748"/>
        <dbReference type="ChEBI" id="CHEBI:29780"/>
        <dbReference type="EC" id="5.4.4.2"/>
    </reaction>
</comment>
<dbReference type="EMBL" id="QETA01000001">
    <property type="protein sequence ID" value="PWF25151.1"/>
    <property type="molecule type" value="Genomic_DNA"/>
</dbReference>
<evidence type="ECO:0000256" key="1">
    <source>
        <dbReference type="ARBA" id="ARBA00000799"/>
    </source>
</evidence>
<evidence type="ECO:0000259" key="6">
    <source>
        <dbReference type="Pfam" id="PF00425"/>
    </source>
</evidence>
<dbReference type="NCBIfam" id="TIGR00543">
    <property type="entry name" value="isochor_syn"/>
    <property type="match status" value="1"/>
</dbReference>
<evidence type="ECO:0000313" key="7">
    <source>
        <dbReference type="EMBL" id="PWF25151.1"/>
    </source>
</evidence>
<gene>
    <name evidence="7" type="ORF">DD235_03045</name>
</gene>
<dbReference type="SUPFAM" id="SSF56322">
    <property type="entry name" value="ADC synthase"/>
    <property type="match status" value="1"/>
</dbReference>
<dbReference type="GO" id="GO:0009697">
    <property type="term" value="P:salicylic acid biosynthetic process"/>
    <property type="evidence" value="ECO:0007669"/>
    <property type="project" value="TreeGrafter"/>
</dbReference>
<reference evidence="8" key="1">
    <citation type="submission" date="2018-05" db="EMBL/GenBank/DDBJ databases">
        <authorList>
            <person name="Li Y."/>
        </authorList>
    </citation>
    <scope>NUCLEOTIDE SEQUENCE [LARGE SCALE GENOMIC DNA]</scope>
    <source>
        <strain evidence="8">3d-2-2</strain>
    </source>
</reference>
<organism evidence="7 8">
    <name type="scientific">Corticimicrobacter populi</name>
    <dbReference type="NCBI Taxonomy" id="2175229"/>
    <lineage>
        <taxon>Bacteria</taxon>
        <taxon>Pseudomonadati</taxon>
        <taxon>Pseudomonadota</taxon>
        <taxon>Betaproteobacteria</taxon>
        <taxon>Burkholderiales</taxon>
        <taxon>Alcaligenaceae</taxon>
        <taxon>Corticimicrobacter</taxon>
    </lineage>
</organism>
<dbReference type="PANTHER" id="PTHR42839:SF2">
    <property type="entry name" value="ISOCHORISMATE SYNTHASE ENTC"/>
    <property type="match status" value="1"/>
</dbReference>
<evidence type="ECO:0000256" key="5">
    <source>
        <dbReference type="ARBA" id="ARBA00041564"/>
    </source>
</evidence>
<dbReference type="AlphaFoldDB" id="A0A2V1K223"/>
<evidence type="ECO:0000256" key="2">
    <source>
        <dbReference type="ARBA" id="ARBA00005297"/>
    </source>
</evidence>
<proteinExistence type="inferred from homology"/>
<dbReference type="Pfam" id="PF00425">
    <property type="entry name" value="Chorismate_bind"/>
    <property type="match status" value="1"/>
</dbReference>
<keyword evidence="8" id="KW-1185">Reference proteome</keyword>
<dbReference type="PANTHER" id="PTHR42839">
    <property type="entry name" value="ISOCHORISMATE SYNTHASE ENTC"/>
    <property type="match status" value="1"/>
</dbReference>